<name>A0A6N6MMM3_9HYPH</name>
<feature type="transmembrane region" description="Helical" evidence="2">
    <location>
        <begin position="376"/>
        <end position="400"/>
    </location>
</feature>
<dbReference type="Proteomes" id="UP000441523">
    <property type="component" value="Unassembled WGS sequence"/>
</dbReference>
<feature type="transmembrane region" description="Helical" evidence="2">
    <location>
        <begin position="49"/>
        <end position="67"/>
    </location>
</feature>
<evidence type="ECO:0000256" key="2">
    <source>
        <dbReference type="SAM" id="Phobius"/>
    </source>
</evidence>
<feature type="transmembrane region" description="Helical" evidence="2">
    <location>
        <begin position="256"/>
        <end position="278"/>
    </location>
</feature>
<evidence type="ECO:0000256" key="1">
    <source>
        <dbReference type="SAM" id="MobiDB-lite"/>
    </source>
</evidence>
<evidence type="ECO:0008006" key="5">
    <source>
        <dbReference type="Google" id="ProtNLM"/>
    </source>
</evidence>
<keyword evidence="2" id="KW-0812">Transmembrane</keyword>
<feature type="transmembrane region" description="Helical" evidence="2">
    <location>
        <begin position="298"/>
        <end position="319"/>
    </location>
</feature>
<proteinExistence type="predicted"/>
<accession>A0A6N6MMM3</accession>
<evidence type="ECO:0000313" key="4">
    <source>
        <dbReference type="Proteomes" id="UP000441523"/>
    </source>
</evidence>
<feature type="transmembrane region" description="Helical" evidence="2">
    <location>
        <begin position="421"/>
        <end position="449"/>
    </location>
</feature>
<feature type="region of interest" description="Disordered" evidence="1">
    <location>
        <begin position="460"/>
        <end position="489"/>
    </location>
</feature>
<dbReference type="RefSeq" id="WP_150966593.1">
    <property type="nucleotide sequence ID" value="NZ_VZZJ01000037.1"/>
</dbReference>
<organism evidence="3 4">
    <name type="scientific">Methylobacterium planeticum</name>
    <dbReference type="NCBI Taxonomy" id="2615211"/>
    <lineage>
        <taxon>Bacteria</taxon>
        <taxon>Pseudomonadati</taxon>
        <taxon>Pseudomonadota</taxon>
        <taxon>Alphaproteobacteria</taxon>
        <taxon>Hyphomicrobiales</taxon>
        <taxon>Methylobacteriaceae</taxon>
        <taxon>Methylobacterium</taxon>
    </lineage>
</organism>
<feature type="transmembrane region" description="Helical" evidence="2">
    <location>
        <begin position="227"/>
        <end position="244"/>
    </location>
</feature>
<reference evidence="3 4" key="1">
    <citation type="submission" date="2019-09" db="EMBL/GenBank/DDBJ databases">
        <title>YIM 132548 draft genome.</title>
        <authorList>
            <person name="Jiang L."/>
        </authorList>
    </citation>
    <scope>NUCLEOTIDE SEQUENCE [LARGE SCALE GENOMIC DNA]</scope>
    <source>
        <strain evidence="3 4">YIM 132548</strain>
    </source>
</reference>
<evidence type="ECO:0000313" key="3">
    <source>
        <dbReference type="EMBL" id="KAB1069579.1"/>
    </source>
</evidence>
<keyword evidence="2" id="KW-1133">Transmembrane helix</keyword>
<feature type="transmembrane region" description="Helical" evidence="2">
    <location>
        <begin position="140"/>
        <end position="158"/>
    </location>
</feature>
<sequence>MSIDAIGFITLAAGLLTLLLGPEFGLRALVLSTLLGAASALTIGDPTKGSSVQPAYMLLCFCLLTLLQRDRSRTQLLNAFAFGQPGFWLAATVIYGAFSAFLLPRLFEGQAYVYAVVRTESGLGLTLRPLTPVSGNLTQSIYLFGDLAALAIGAVCATTEARLRILVNALLACAAANLLLGVVDVAAFRIGLGDILSPIRNANYRMLQDGEIVGFKRIVGSFPEASAYAYMTLGLFVFSLRLWLAGVRSRLTGPLALASAAALVLTTSSSGYVGFIVGSGLAYAHCLLRAASGRGSRSVVTFLILLPAFGIVGLMGVALSERAQQALLQLGEATVLNKMSTQSGMERALWNAQAIEVFFATSGLGAGVGSVRASSFLIALISNLGVIGTAFYALFLLSILHRGGLPRQEAYRSAVQAAARAACIALIASASVAGAGVDLGLCFCLLAGLGSSRLAAGRHSVRARRPQPEADRSPRLQPVASGGPVPCPT</sequence>
<dbReference type="EMBL" id="VZZJ01000037">
    <property type="protein sequence ID" value="KAB1069579.1"/>
    <property type="molecule type" value="Genomic_DNA"/>
</dbReference>
<dbReference type="AlphaFoldDB" id="A0A6N6MMM3"/>
<feature type="transmembrane region" description="Helical" evidence="2">
    <location>
        <begin position="79"/>
        <end position="103"/>
    </location>
</feature>
<keyword evidence="4" id="KW-1185">Reference proteome</keyword>
<gene>
    <name evidence="3" type="ORF">F6X51_25050</name>
</gene>
<comment type="caution">
    <text evidence="3">The sequence shown here is derived from an EMBL/GenBank/DDBJ whole genome shotgun (WGS) entry which is preliminary data.</text>
</comment>
<feature type="transmembrane region" description="Helical" evidence="2">
    <location>
        <begin position="348"/>
        <end position="370"/>
    </location>
</feature>
<feature type="transmembrane region" description="Helical" evidence="2">
    <location>
        <begin position="165"/>
        <end position="188"/>
    </location>
</feature>
<protein>
    <recommendedName>
        <fullName evidence="5">O-antigen ligase domain-containing protein</fullName>
    </recommendedName>
</protein>
<keyword evidence="2" id="KW-0472">Membrane</keyword>